<gene>
    <name evidence="1" type="ORF">Vadar_023153</name>
</gene>
<evidence type="ECO:0000313" key="2">
    <source>
        <dbReference type="Proteomes" id="UP000828048"/>
    </source>
</evidence>
<evidence type="ECO:0000313" key="1">
    <source>
        <dbReference type="EMBL" id="KAH7861211.1"/>
    </source>
</evidence>
<comment type="caution">
    <text evidence="1">The sequence shown here is derived from an EMBL/GenBank/DDBJ whole genome shotgun (WGS) entry which is preliminary data.</text>
</comment>
<organism evidence="1 2">
    <name type="scientific">Vaccinium darrowii</name>
    <dbReference type="NCBI Taxonomy" id="229202"/>
    <lineage>
        <taxon>Eukaryota</taxon>
        <taxon>Viridiplantae</taxon>
        <taxon>Streptophyta</taxon>
        <taxon>Embryophyta</taxon>
        <taxon>Tracheophyta</taxon>
        <taxon>Spermatophyta</taxon>
        <taxon>Magnoliopsida</taxon>
        <taxon>eudicotyledons</taxon>
        <taxon>Gunneridae</taxon>
        <taxon>Pentapetalae</taxon>
        <taxon>asterids</taxon>
        <taxon>Ericales</taxon>
        <taxon>Ericaceae</taxon>
        <taxon>Vaccinioideae</taxon>
        <taxon>Vaccinieae</taxon>
        <taxon>Vaccinium</taxon>
    </lineage>
</organism>
<dbReference type="Proteomes" id="UP000828048">
    <property type="component" value="Chromosome 4"/>
</dbReference>
<proteinExistence type="predicted"/>
<dbReference type="EMBL" id="CM037154">
    <property type="protein sequence ID" value="KAH7861211.1"/>
    <property type="molecule type" value="Genomic_DNA"/>
</dbReference>
<accession>A0ACB7Z712</accession>
<keyword evidence="2" id="KW-1185">Reference proteome</keyword>
<protein>
    <submittedName>
        <fullName evidence="1">Uncharacterized protein</fullName>
    </submittedName>
</protein>
<sequence>MEESFELDDLHNPNNDMEGLEIDDFEVDDLHNPNNNVEGLEASSIGMSFETIEEARKYYEDYGSNLLATGNCLYSNVVVYLNRDVGYGGFFLTHDDMKIPKSRKIYSFNEGNCIGCLVRGIHRILMYGGIYGQNGNLRLLYECAPRSNRWPSANTRNQTRTGTSFLHFLFRINSTRDHFSEIESSNLKQELDQGIKLDIDPKE</sequence>
<name>A0ACB7Z712_9ERIC</name>
<reference evidence="1 2" key="1">
    <citation type="journal article" date="2021" name="Hortic Res">
        <title>High-quality reference genome and annotation aids understanding of berry development for evergreen blueberry (Vaccinium darrowii).</title>
        <authorList>
            <person name="Yu J."/>
            <person name="Hulse-Kemp A.M."/>
            <person name="Babiker E."/>
            <person name="Staton M."/>
        </authorList>
    </citation>
    <scope>NUCLEOTIDE SEQUENCE [LARGE SCALE GENOMIC DNA]</scope>
    <source>
        <strain evidence="2">cv. NJ 8807/NJ 8810</strain>
        <tissue evidence="1">Young leaf</tissue>
    </source>
</reference>